<name>A0A094XF91_ALKAL</name>
<comment type="caution">
    <text evidence="1">The sequence shown here is derived from an EMBL/GenBank/DDBJ whole genome shotgun (WGS) entry which is preliminary data.</text>
</comment>
<proteinExistence type="predicted"/>
<dbReference type="EMBL" id="ALPT02000029">
    <property type="protein sequence ID" value="KGA97440.1"/>
    <property type="molecule type" value="Genomic_DNA"/>
</dbReference>
<reference evidence="1 3" key="1">
    <citation type="journal article" date="2014" name="Genome Announc.">
        <title>Draft Genome Sequence of Bacillus alcalophilus AV1934, a Classic Alkaliphile Isolated from Human Feces in 1934.</title>
        <authorList>
            <person name="Attie O."/>
            <person name="Jayaprakash A."/>
            <person name="Shah H."/>
            <person name="Paulsen I.T."/>
            <person name="Morino M."/>
            <person name="Takahashi Y."/>
            <person name="Narumi I."/>
            <person name="Sachidanandam R."/>
            <person name="Satoh K."/>
            <person name="Ito M."/>
            <person name="Krulwich T.A."/>
        </authorList>
    </citation>
    <scope>NUCLEOTIDE SEQUENCE [LARGE SCALE GENOMIC DNA]</scope>
    <source>
        <strain evidence="1 3">AV1934</strain>
    </source>
</reference>
<evidence type="ECO:0000313" key="3">
    <source>
        <dbReference type="Proteomes" id="UP000002754"/>
    </source>
</evidence>
<dbReference type="eggNOG" id="ENOG5030KKY">
    <property type="taxonomic scope" value="Bacteria"/>
</dbReference>
<gene>
    <name evidence="2" type="ORF">AJ85_08605</name>
    <name evidence="1" type="ORF">BALCAV_0210195</name>
</gene>
<evidence type="ECO:0000313" key="4">
    <source>
        <dbReference type="Proteomes" id="UP000297014"/>
    </source>
</evidence>
<organism evidence="1 3">
    <name type="scientific">Alkalihalobacillus alcalophilus ATCC 27647 = CGMCC 1.3604</name>
    <dbReference type="NCBI Taxonomy" id="1218173"/>
    <lineage>
        <taxon>Bacteria</taxon>
        <taxon>Bacillati</taxon>
        <taxon>Bacillota</taxon>
        <taxon>Bacilli</taxon>
        <taxon>Bacillales</taxon>
        <taxon>Bacillaceae</taxon>
        <taxon>Alkalihalobacillus</taxon>
    </lineage>
</organism>
<dbReference type="STRING" id="1218173.BALCAV_0210195"/>
<reference evidence="2 4" key="2">
    <citation type="submission" date="2014-01" db="EMBL/GenBank/DDBJ databases">
        <title>Draft genome sequencing of Bacillus alcalophilus CGMCC 1.3604.</title>
        <authorList>
            <person name="Yang J."/>
            <person name="Diao L."/>
            <person name="Yang S."/>
        </authorList>
    </citation>
    <scope>NUCLEOTIDE SEQUENCE [LARGE SCALE GENOMIC DNA]</scope>
    <source>
        <strain evidence="2 4">CGMCC 1.3604</strain>
    </source>
</reference>
<evidence type="ECO:0000313" key="1">
    <source>
        <dbReference type="EMBL" id="KGA97440.1"/>
    </source>
</evidence>
<dbReference type="PROSITE" id="PS51257">
    <property type="entry name" value="PROKAR_LIPOPROTEIN"/>
    <property type="match status" value="1"/>
</dbReference>
<dbReference type="Proteomes" id="UP000297014">
    <property type="component" value="Unassembled WGS sequence"/>
</dbReference>
<accession>A0A094XF91</accession>
<sequence length="159" mass="18300">MKRFFFFISISVVLMSLGACNGTKDERLHVMAFSDELYEKQDVLSELIEDENVQFTVYPTILERLIVELAGHEADILFVEESITEPMDPEGLISLNEVDGTRFVLRDEEYVAGLSLNEMFDGVVELEIKHMVAVPVYNERQTEALALVKKWHEEELPWS</sequence>
<dbReference type="EMBL" id="JALP01000112">
    <property type="protein sequence ID" value="THG90826.1"/>
    <property type="molecule type" value="Genomic_DNA"/>
</dbReference>
<dbReference type="OrthoDB" id="2878458at2"/>
<dbReference type="AlphaFoldDB" id="A0A094XF91"/>
<dbReference type="Proteomes" id="UP000002754">
    <property type="component" value="Unassembled WGS sequence"/>
</dbReference>
<protein>
    <submittedName>
        <fullName evidence="1">Uncharacterized protein</fullName>
    </submittedName>
</protein>
<evidence type="ECO:0000313" key="2">
    <source>
        <dbReference type="EMBL" id="THG90826.1"/>
    </source>
</evidence>
<dbReference type="RefSeq" id="WP_003324379.1">
    <property type="nucleotide sequence ID" value="NZ_ALPT02000029.1"/>
</dbReference>
<keyword evidence="3" id="KW-1185">Reference proteome</keyword>